<protein>
    <submittedName>
        <fullName evidence="5">Uncharacterized protein</fullName>
    </submittedName>
</protein>
<keyword evidence="6" id="KW-1185">Reference proteome</keyword>
<feature type="chain" id="PRO_5022750480" evidence="4">
    <location>
        <begin position="21"/>
        <end position="162"/>
    </location>
</feature>
<evidence type="ECO:0000313" key="6">
    <source>
        <dbReference type="Proteomes" id="UP000324832"/>
    </source>
</evidence>
<organism evidence="5 6">
    <name type="scientific">Leptidea sinapis</name>
    <dbReference type="NCBI Taxonomy" id="189913"/>
    <lineage>
        <taxon>Eukaryota</taxon>
        <taxon>Metazoa</taxon>
        <taxon>Ecdysozoa</taxon>
        <taxon>Arthropoda</taxon>
        <taxon>Hexapoda</taxon>
        <taxon>Insecta</taxon>
        <taxon>Pterygota</taxon>
        <taxon>Neoptera</taxon>
        <taxon>Endopterygota</taxon>
        <taxon>Lepidoptera</taxon>
        <taxon>Glossata</taxon>
        <taxon>Ditrysia</taxon>
        <taxon>Papilionoidea</taxon>
        <taxon>Pieridae</taxon>
        <taxon>Dismorphiinae</taxon>
        <taxon>Leptidea</taxon>
    </lineage>
</organism>
<dbReference type="CDD" id="cd23992">
    <property type="entry name" value="PBP_GOBP"/>
    <property type="match status" value="1"/>
</dbReference>
<feature type="disulfide bond" evidence="3">
    <location>
        <begin position="70"/>
        <end position="128"/>
    </location>
</feature>
<dbReference type="GO" id="GO:0005549">
    <property type="term" value="F:odorant binding"/>
    <property type="evidence" value="ECO:0007669"/>
    <property type="project" value="InterPro"/>
</dbReference>
<dbReference type="Proteomes" id="UP000324832">
    <property type="component" value="Unassembled WGS sequence"/>
</dbReference>
<dbReference type="PIRSF" id="PIRSF015604">
    <property type="entry name" value="Odorant/phero_bd"/>
    <property type="match status" value="1"/>
</dbReference>
<reference evidence="5 6" key="1">
    <citation type="submission" date="2017-07" db="EMBL/GenBank/DDBJ databases">
        <authorList>
            <person name="Talla V."/>
            <person name="Backstrom N."/>
        </authorList>
    </citation>
    <scope>NUCLEOTIDE SEQUENCE [LARGE SCALE GENOMIC DNA]</scope>
</reference>
<gene>
    <name evidence="5" type="ORF">LSINAPIS_LOCUS9115</name>
</gene>
<dbReference type="InterPro" id="IPR036728">
    <property type="entry name" value="PBP_GOBP_sf"/>
</dbReference>
<dbReference type="InterPro" id="IPR006072">
    <property type="entry name" value="Odorant/phero-bd_Lep"/>
</dbReference>
<evidence type="ECO:0000256" key="2">
    <source>
        <dbReference type="ARBA" id="ARBA00022448"/>
    </source>
</evidence>
<dbReference type="Gene3D" id="1.10.238.20">
    <property type="entry name" value="Pheromone/general odorant binding protein domain"/>
    <property type="match status" value="1"/>
</dbReference>
<dbReference type="SMART" id="SM00708">
    <property type="entry name" value="PhBP"/>
    <property type="match status" value="1"/>
</dbReference>
<name>A0A5E4QLE2_9NEOP</name>
<comment type="similarity">
    <text evidence="1">Belongs to the PBP/GOBP family.</text>
</comment>
<dbReference type="OrthoDB" id="7413278at2759"/>
<evidence type="ECO:0000256" key="3">
    <source>
        <dbReference type="PIRSR" id="PIRSR015604-1"/>
    </source>
</evidence>
<keyword evidence="2" id="KW-0813">Transport</keyword>
<dbReference type="EMBL" id="FZQP02003333">
    <property type="protein sequence ID" value="VVC97939.1"/>
    <property type="molecule type" value="Genomic_DNA"/>
</dbReference>
<keyword evidence="4" id="KW-0732">Signal</keyword>
<dbReference type="Pfam" id="PF01395">
    <property type="entry name" value="PBP_GOBP"/>
    <property type="match status" value="1"/>
</dbReference>
<proteinExistence type="inferred from homology"/>
<dbReference type="PRINTS" id="PR00484">
    <property type="entry name" value="PBPGOBP"/>
</dbReference>
<sequence>MVRTRCFMLTVLLSVSGSYADHETLKSITHSFLKVLDDCKHELNLPENILVDLYHFWKQDQELMKRDTGCAIACMSKKLDLVDPSGKLHHGNAQEFALKHGAAAEVATKLVTMVHECEKQHEVLDDVCLRALEIAKCFRGGIHELNWAPKMEVLVGEVLTEV</sequence>
<feature type="disulfide bond" evidence="3">
    <location>
        <begin position="39"/>
        <end position="74"/>
    </location>
</feature>
<evidence type="ECO:0000256" key="4">
    <source>
        <dbReference type="SAM" id="SignalP"/>
    </source>
</evidence>
<feature type="disulfide bond" evidence="3">
    <location>
        <begin position="117"/>
        <end position="137"/>
    </location>
</feature>
<keyword evidence="3" id="KW-1015">Disulfide bond</keyword>
<evidence type="ECO:0000313" key="5">
    <source>
        <dbReference type="EMBL" id="VVC97939.1"/>
    </source>
</evidence>
<evidence type="ECO:0000256" key="1">
    <source>
        <dbReference type="ARBA" id="ARBA00008098"/>
    </source>
</evidence>
<feature type="signal peptide" evidence="4">
    <location>
        <begin position="1"/>
        <end position="20"/>
    </location>
</feature>
<dbReference type="SUPFAM" id="SSF47565">
    <property type="entry name" value="Insect pheromone/odorant-binding proteins"/>
    <property type="match status" value="1"/>
</dbReference>
<accession>A0A5E4QLE2</accession>
<dbReference type="AlphaFoldDB" id="A0A5E4QLE2"/>
<dbReference type="InterPro" id="IPR006170">
    <property type="entry name" value="PBP/GOBP"/>
</dbReference>